<feature type="domain" description="HTH lacI-type" evidence="5">
    <location>
        <begin position="9"/>
        <end position="63"/>
    </location>
</feature>
<evidence type="ECO:0000256" key="2">
    <source>
        <dbReference type="ARBA" id="ARBA00023015"/>
    </source>
</evidence>
<evidence type="ECO:0000256" key="4">
    <source>
        <dbReference type="ARBA" id="ARBA00023163"/>
    </source>
</evidence>
<dbReference type="InterPro" id="IPR028082">
    <property type="entry name" value="Peripla_BP_I"/>
</dbReference>
<proteinExistence type="predicted"/>
<dbReference type="PANTHER" id="PTHR30146">
    <property type="entry name" value="LACI-RELATED TRANSCRIPTIONAL REPRESSOR"/>
    <property type="match status" value="1"/>
</dbReference>
<dbReference type="GO" id="GO:0003700">
    <property type="term" value="F:DNA-binding transcription factor activity"/>
    <property type="evidence" value="ECO:0007669"/>
    <property type="project" value="TreeGrafter"/>
</dbReference>
<keyword evidence="3 6" id="KW-0238">DNA-binding</keyword>
<dbReference type="RefSeq" id="WP_208056483.1">
    <property type="nucleotide sequence ID" value="NZ_JAGEMK010000008.1"/>
</dbReference>
<name>A0A939LU96_9CELL</name>
<dbReference type="Gene3D" id="3.40.50.2300">
    <property type="match status" value="2"/>
</dbReference>
<accession>A0A939LU96</accession>
<keyword evidence="1" id="KW-0678">Repressor</keyword>
<dbReference type="SUPFAM" id="SSF47413">
    <property type="entry name" value="lambda repressor-like DNA-binding domains"/>
    <property type="match status" value="1"/>
</dbReference>
<dbReference type="GO" id="GO:0000976">
    <property type="term" value="F:transcription cis-regulatory region binding"/>
    <property type="evidence" value="ECO:0007669"/>
    <property type="project" value="TreeGrafter"/>
</dbReference>
<evidence type="ECO:0000313" key="6">
    <source>
        <dbReference type="EMBL" id="MBO1752790.1"/>
    </source>
</evidence>
<reference evidence="6" key="1">
    <citation type="submission" date="2021-03" db="EMBL/GenBank/DDBJ databases">
        <title>Actinotalea soli sp. nov., isolated from soil.</title>
        <authorList>
            <person name="Ping W."/>
            <person name="Zhang J."/>
        </authorList>
    </citation>
    <scope>NUCLEOTIDE SEQUENCE</scope>
    <source>
        <strain evidence="6">BY-33</strain>
    </source>
</reference>
<keyword evidence="2" id="KW-0805">Transcription regulation</keyword>
<keyword evidence="7" id="KW-1185">Reference proteome</keyword>
<organism evidence="6 7">
    <name type="scientific">Actinotalea soli</name>
    <dbReference type="NCBI Taxonomy" id="2819234"/>
    <lineage>
        <taxon>Bacteria</taxon>
        <taxon>Bacillati</taxon>
        <taxon>Actinomycetota</taxon>
        <taxon>Actinomycetes</taxon>
        <taxon>Micrococcales</taxon>
        <taxon>Cellulomonadaceae</taxon>
        <taxon>Actinotalea</taxon>
    </lineage>
</organism>
<dbReference type="PROSITE" id="PS50932">
    <property type="entry name" value="HTH_LACI_2"/>
    <property type="match status" value="1"/>
</dbReference>
<comment type="caution">
    <text evidence="6">The sequence shown here is derived from an EMBL/GenBank/DDBJ whole genome shotgun (WGS) entry which is preliminary data.</text>
</comment>
<dbReference type="CDD" id="cd06267">
    <property type="entry name" value="PBP1_LacI_sugar_binding-like"/>
    <property type="match status" value="1"/>
</dbReference>
<sequence>MSDLRPRRPTIVDVAAAAGVSKSLVSLALRGDPGVGAATRERIRASAEALGYRSNALARALVQGRTGQLGVVVTDLTNPYHADVALGVEEAATRHGLGALIAHGRRDPDRLATHLEAMLSLNVDGLVVVSSRVEPEVLVTCARQVPVVVVGRPEELPAGVDAVANHDAAGARRAVAHLAELGHREIGFVTTSRRPAARARHEGYADALVELDLGAERTWTVDGPEQVGVALAELLAAGCTAVLANNDLTAVALLDHAHDAGLELPGGLSVVGYDDTRLATTVRPRLTSLDQGGAALGAAAVELLGERDAGRREDRHVVLEPTLRARASTGPPSPRG</sequence>
<dbReference type="Pfam" id="PF13377">
    <property type="entry name" value="Peripla_BP_3"/>
    <property type="match status" value="1"/>
</dbReference>
<dbReference type="InterPro" id="IPR010982">
    <property type="entry name" value="Lambda_DNA-bd_dom_sf"/>
</dbReference>
<evidence type="ECO:0000313" key="7">
    <source>
        <dbReference type="Proteomes" id="UP000664209"/>
    </source>
</evidence>
<dbReference type="PANTHER" id="PTHR30146:SF148">
    <property type="entry name" value="HTH-TYPE TRANSCRIPTIONAL REPRESSOR PURR-RELATED"/>
    <property type="match status" value="1"/>
</dbReference>
<dbReference type="AlphaFoldDB" id="A0A939LU96"/>
<evidence type="ECO:0000259" key="5">
    <source>
        <dbReference type="PROSITE" id="PS50932"/>
    </source>
</evidence>
<gene>
    <name evidence="6" type="ORF">J4G33_13335</name>
</gene>
<dbReference type="CDD" id="cd01392">
    <property type="entry name" value="HTH_LacI"/>
    <property type="match status" value="1"/>
</dbReference>
<evidence type="ECO:0000256" key="1">
    <source>
        <dbReference type="ARBA" id="ARBA00022491"/>
    </source>
</evidence>
<dbReference type="InterPro" id="IPR000843">
    <property type="entry name" value="HTH_LacI"/>
</dbReference>
<keyword evidence="4" id="KW-0804">Transcription</keyword>
<protein>
    <submittedName>
        <fullName evidence="6">LacI family DNA-binding transcriptional regulator</fullName>
    </submittedName>
</protein>
<evidence type="ECO:0000256" key="3">
    <source>
        <dbReference type="ARBA" id="ARBA00023125"/>
    </source>
</evidence>
<dbReference type="SUPFAM" id="SSF53822">
    <property type="entry name" value="Periplasmic binding protein-like I"/>
    <property type="match status" value="1"/>
</dbReference>
<dbReference type="InterPro" id="IPR046335">
    <property type="entry name" value="LacI/GalR-like_sensor"/>
</dbReference>
<dbReference type="Proteomes" id="UP000664209">
    <property type="component" value="Unassembled WGS sequence"/>
</dbReference>
<dbReference type="SMART" id="SM00354">
    <property type="entry name" value="HTH_LACI"/>
    <property type="match status" value="1"/>
</dbReference>
<dbReference type="EMBL" id="JAGEMK010000008">
    <property type="protein sequence ID" value="MBO1752790.1"/>
    <property type="molecule type" value="Genomic_DNA"/>
</dbReference>
<dbReference type="Pfam" id="PF00356">
    <property type="entry name" value="LacI"/>
    <property type="match status" value="1"/>
</dbReference>
<dbReference type="Gene3D" id="1.10.260.40">
    <property type="entry name" value="lambda repressor-like DNA-binding domains"/>
    <property type="match status" value="1"/>
</dbReference>